<evidence type="ECO:0000256" key="4">
    <source>
        <dbReference type="ARBA" id="ARBA00022741"/>
    </source>
</evidence>
<keyword evidence="6" id="KW-0648">Protein biosynthesis</keyword>
<sequence>MNNALTIRQKALTFSQKTKQNQLSSFKEWGVLADWSNNYFTCSPNYIVQQLNVFHDLHDKGIIFQDYKPVYWSPYNRTSLAEAELEYNPNHVSPSVYMKFSITKCPDVLKRKLDLNSSLFAIIWTTTPWTIPANQLVCYSADKMYSLVKCRRQNEFYLMAQEMIPSVSSTLMSELQIIETFEGTLFKDMKYRHPMSKDQECPFAPAHHVTMTKGTGLVHSAPNHGLDDFIVAKKQNLSINRCLVDENGCYTDGAGEMLKGKAVLYDGSKAVLDLLKEDILYLEQYTHSYPYDWRSKTPVIIRSSHQWFIDVHQIRDKAMEHLQKVNIVPDQLKKQFLSQLTNSPQWCISRQRVWGVPIPAFYAEDKSSDPIIHRAITDHLCSLIQKQGIHCWWELDLDQLLPHHLRIKCNLHDQKYRKCSDIMDIWFDSGISWKCVLPEPQISDVCIEGLDQIRGWFNSSLLTSIALREKAPYKTLVLHGFTTDADG</sequence>
<dbReference type="SUPFAM" id="SSF50677">
    <property type="entry name" value="ValRS/IleRS/LeuRS editing domain"/>
    <property type="match status" value="1"/>
</dbReference>
<dbReference type="FunFam" id="3.90.740.10:FF:000009">
    <property type="entry name" value="Isoleucyl-tRNA synthetase 2, mitochondrial"/>
    <property type="match status" value="1"/>
</dbReference>
<protein>
    <recommendedName>
        <fullName evidence="2">isoleucine--tRNA ligase</fullName>
        <ecNumber evidence="2">6.1.1.5</ecNumber>
    </recommendedName>
    <alternativeName>
        <fullName evidence="8">Isoleucyl-tRNA synthetase</fullName>
    </alternativeName>
</protein>
<feature type="domain" description="Aminoacyl-tRNA synthetase class Ia" evidence="9">
    <location>
        <begin position="8"/>
        <end position="487"/>
    </location>
</feature>
<dbReference type="AlphaFoldDB" id="A0A087UZT4"/>
<dbReference type="InterPro" id="IPR009008">
    <property type="entry name" value="Val/Leu/Ile-tRNA-synth_edit"/>
</dbReference>
<dbReference type="Gene3D" id="1.10.10.830">
    <property type="entry name" value="Ile-tRNA synthetase CP2 domain-like"/>
    <property type="match status" value="1"/>
</dbReference>
<evidence type="ECO:0000313" key="11">
    <source>
        <dbReference type="Proteomes" id="UP000054359"/>
    </source>
</evidence>
<evidence type="ECO:0000256" key="1">
    <source>
        <dbReference type="ARBA" id="ARBA00005594"/>
    </source>
</evidence>
<evidence type="ECO:0000256" key="6">
    <source>
        <dbReference type="ARBA" id="ARBA00022917"/>
    </source>
</evidence>
<dbReference type="OrthoDB" id="10264412at2759"/>
<dbReference type="PANTHER" id="PTHR42765">
    <property type="entry name" value="SOLEUCYL-TRNA SYNTHETASE"/>
    <property type="match status" value="1"/>
</dbReference>
<reference evidence="10 11" key="1">
    <citation type="submission" date="2013-11" db="EMBL/GenBank/DDBJ databases">
        <title>Genome sequencing of Stegodyphus mimosarum.</title>
        <authorList>
            <person name="Bechsgaard J."/>
        </authorList>
    </citation>
    <scope>NUCLEOTIDE SEQUENCE [LARGE SCALE GENOMIC DNA]</scope>
</reference>
<proteinExistence type="inferred from homology"/>
<evidence type="ECO:0000256" key="5">
    <source>
        <dbReference type="ARBA" id="ARBA00022840"/>
    </source>
</evidence>
<dbReference type="GO" id="GO:0002161">
    <property type="term" value="F:aminoacyl-tRNA deacylase activity"/>
    <property type="evidence" value="ECO:0007669"/>
    <property type="project" value="InterPro"/>
</dbReference>
<dbReference type="InterPro" id="IPR050081">
    <property type="entry name" value="Ile-tRNA_ligase"/>
</dbReference>
<evidence type="ECO:0000256" key="8">
    <source>
        <dbReference type="ARBA" id="ARBA00032665"/>
    </source>
</evidence>
<dbReference type="GO" id="GO:0005739">
    <property type="term" value="C:mitochondrion"/>
    <property type="evidence" value="ECO:0007669"/>
    <property type="project" value="TreeGrafter"/>
</dbReference>
<dbReference type="PANTHER" id="PTHR42765:SF1">
    <property type="entry name" value="ISOLEUCINE--TRNA LIGASE, MITOCHONDRIAL"/>
    <property type="match status" value="1"/>
</dbReference>
<dbReference type="OMA" id="TRYWRMK"/>
<keyword evidence="3 10" id="KW-0436">Ligase</keyword>
<dbReference type="SUPFAM" id="SSF52374">
    <property type="entry name" value="Nucleotidylyl transferase"/>
    <property type="match status" value="1"/>
</dbReference>
<organism evidence="10 11">
    <name type="scientific">Stegodyphus mimosarum</name>
    <name type="common">African social velvet spider</name>
    <dbReference type="NCBI Taxonomy" id="407821"/>
    <lineage>
        <taxon>Eukaryota</taxon>
        <taxon>Metazoa</taxon>
        <taxon>Ecdysozoa</taxon>
        <taxon>Arthropoda</taxon>
        <taxon>Chelicerata</taxon>
        <taxon>Arachnida</taxon>
        <taxon>Araneae</taxon>
        <taxon>Araneomorphae</taxon>
        <taxon>Entelegynae</taxon>
        <taxon>Eresoidea</taxon>
        <taxon>Eresidae</taxon>
        <taxon>Stegodyphus</taxon>
    </lineage>
</organism>
<dbReference type="Gene3D" id="3.40.50.620">
    <property type="entry name" value="HUPs"/>
    <property type="match status" value="2"/>
</dbReference>
<evidence type="ECO:0000256" key="7">
    <source>
        <dbReference type="ARBA" id="ARBA00023146"/>
    </source>
</evidence>
<dbReference type="EMBL" id="KK122513">
    <property type="protein sequence ID" value="KFM82873.1"/>
    <property type="molecule type" value="Genomic_DNA"/>
</dbReference>
<dbReference type="InterPro" id="IPR002301">
    <property type="entry name" value="Ile-tRNA-ligase"/>
</dbReference>
<keyword evidence="5" id="KW-0067">ATP-binding</keyword>
<comment type="similarity">
    <text evidence="1">Belongs to the class-I aminoacyl-tRNA synthetase family.</text>
</comment>
<dbReference type="STRING" id="407821.A0A087UZT4"/>
<keyword evidence="7" id="KW-0030">Aminoacyl-tRNA synthetase</keyword>
<evidence type="ECO:0000313" key="10">
    <source>
        <dbReference type="EMBL" id="KFM82873.1"/>
    </source>
</evidence>
<keyword evidence="11" id="KW-1185">Reference proteome</keyword>
<accession>A0A087UZT4</accession>
<dbReference type="GO" id="GO:0005524">
    <property type="term" value="F:ATP binding"/>
    <property type="evidence" value="ECO:0007669"/>
    <property type="project" value="UniProtKB-KW"/>
</dbReference>
<dbReference type="GO" id="GO:0032543">
    <property type="term" value="P:mitochondrial translation"/>
    <property type="evidence" value="ECO:0007669"/>
    <property type="project" value="TreeGrafter"/>
</dbReference>
<name>A0A087UZT4_STEMI</name>
<evidence type="ECO:0000256" key="2">
    <source>
        <dbReference type="ARBA" id="ARBA00013165"/>
    </source>
</evidence>
<gene>
    <name evidence="10" type="ORF">X975_19938</name>
</gene>
<dbReference type="Pfam" id="PF00133">
    <property type="entry name" value="tRNA-synt_1"/>
    <property type="match status" value="1"/>
</dbReference>
<keyword evidence="4" id="KW-0547">Nucleotide-binding</keyword>
<dbReference type="GO" id="GO:0006428">
    <property type="term" value="P:isoleucyl-tRNA aminoacylation"/>
    <property type="evidence" value="ECO:0007669"/>
    <property type="project" value="InterPro"/>
</dbReference>
<dbReference type="InterPro" id="IPR002300">
    <property type="entry name" value="aa-tRNA-synth_Ia"/>
</dbReference>
<dbReference type="GO" id="GO:0004822">
    <property type="term" value="F:isoleucine-tRNA ligase activity"/>
    <property type="evidence" value="ECO:0007669"/>
    <property type="project" value="UniProtKB-EC"/>
</dbReference>
<dbReference type="EC" id="6.1.1.5" evidence="2"/>
<feature type="non-terminal residue" evidence="10">
    <location>
        <position position="487"/>
    </location>
</feature>
<dbReference type="InterPro" id="IPR014729">
    <property type="entry name" value="Rossmann-like_a/b/a_fold"/>
</dbReference>
<evidence type="ECO:0000256" key="3">
    <source>
        <dbReference type="ARBA" id="ARBA00022598"/>
    </source>
</evidence>
<dbReference type="PRINTS" id="PR00984">
    <property type="entry name" value="TRNASYNTHILE"/>
</dbReference>
<dbReference type="Gene3D" id="3.90.740.10">
    <property type="entry name" value="Valyl/Leucyl/Isoleucyl-tRNA synthetase, editing domain"/>
    <property type="match status" value="1"/>
</dbReference>
<evidence type="ECO:0000259" key="9">
    <source>
        <dbReference type="Pfam" id="PF00133"/>
    </source>
</evidence>
<dbReference type="Proteomes" id="UP000054359">
    <property type="component" value="Unassembled WGS sequence"/>
</dbReference>